<comment type="caution">
    <text evidence="2">The sequence shown here is derived from an EMBL/GenBank/DDBJ whole genome shotgun (WGS) entry which is preliminary data.</text>
</comment>
<feature type="region of interest" description="Disordered" evidence="1">
    <location>
        <begin position="76"/>
        <end position="208"/>
    </location>
</feature>
<sequence length="392" mass="41002">MDQESSSKFIGSLTKFLQSLCNGYVDFEDGVELIGHIYLSVDTGKKIDYILNEKVCKSDNSVTFISNSFHAQPADKVKTALGKKSEDKSDGGIRKDDDILSESADSLPRTSNVGPNPGRSVSSLRPGITSQNRGLKRPGSPLISRKASSPPQRRPLTPPSQRRSHLQPAKVSLGSPASSKNIPSSPSSSSQDNIPSPSSKLKTRNDNITSIQTVQIPTDGGDADKDSQVQPTLLPVVQVPDLSSFLGSASSEGQDVSQEHGLATSDDTKPDTDITFIKEEFIPGASSCAQAGTGGQPSGRSMEEQLQDSESPSGLYPVMLHQNTAAFSNTGSGFPTGFPQLGNATATSSRAGYNQSVPSTSASQASADMFSNSVPGTSSQDSSSGDPAGGCL</sequence>
<feature type="compositionally biased region" description="Polar residues" evidence="1">
    <location>
        <begin position="342"/>
        <end position="385"/>
    </location>
</feature>
<organism evidence="2 3">
    <name type="scientific">Pomacea canaliculata</name>
    <name type="common">Golden apple snail</name>
    <dbReference type="NCBI Taxonomy" id="400727"/>
    <lineage>
        <taxon>Eukaryota</taxon>
        <taxon>Metazoa</taxon>
        <taxon>Spiralia</taxon>
        <taxon>Lophotrochozoa</taxon>
        <taxon>Mollusca</taxon>
        <taxon>Gastropoda</taxon>
        <taxon>Caenogastropoda</taxon>
        <taxon>Architaenioglossa</taxon>
        <taxon>Ampullarioidea</taxon>
        <taxon>Ampullariidae</taxon>
        <taxon>Pomacea</taxon>
    </lineage>
</organism>
<feature type="region of interest" description="Disordered" evidence="1">
    <location>
        <begin position="338"/>
        <end position="392"/>
    </location>
</feature>
<feature type="compositionally biased region" description="Polar residues" evidence="1">
    <location>
        <begin position="245"/>
        <end position="256"/>
    </location>
</feature>
<protein>
    <submittedName>
        <fullName evidence="2">Uncharacterized protein</fullName>
    </submittedName>
</protein>
<name>A0A2T7P8F9_POMCA</name>
<evidence type="ECO:0000313" key="3">
    <source>
        <dbReference type="Proteomes" id="UP000245119"/>
    </source>
</evidence>
<feature type="compositionally biased region" description="Low complexity" evidence="1">
    <location>
        <begin position="175"/>
        <end position="200"/>
    </location>
</feature>
<evidence type="ECO:0000256" key="1">
    <source>
        <dbReference type="SAM" id="MobiDB-lite"/>
    </source>
</evidence>
<reference evidence="2 3" key="1">
    <citation type="submission" date="2018-04" db="EMBL/GenBank/DDBJ databases">
        <title>The genome of golden apple snail Pomacea canaliculata provides insight into stress tolerance and invasive adaptation.</title>
        <authorList>
            <person name="Liu C."/>
            <person name="Liu B."/>
            <person name="Ren Y."/>
            <person name="Zhang Y."/>
            <person name="Wang H."/>
            <person name="Li S."/>
            <person name="Jiang F."/>
            <person name="Yin L."/>
            <person name="Zhang G."/>
            <person name="Qian W."/>
            <person name="Fan W."/>
        </authorList>
    </citation>
    <scope>NUCLEOTIDE SEQUENCE [LARGE SCALE GENOMIC DNA]</scope>
    <source>
        <strain evidence="2">SZHN2017</strain>
        <tissue evidence="2">Muscle</tissue>
    </source>
</reference>
<dbReference type="Proteomes" id="UP000245119">
    <property type="component" value="Linkage Group LG5"/>
</dbReference>
<accession>A0A2T7P8F9</accession>
<feature type="region of interest" description="Disordered" evidence="1">
    <location>
        <begin position="286"/>
        <end position="314"/>
    </location>
</feature>
<feature type="region of interest" description="Disordered" evidence="1">
    <location>
        <begin position="245"/>
        <end position="271"/>
    </location>
</feature>
<dbReference type="OrthoDB" id="6129947at2759"/>
<feature type="compositionally biased region" description="Basic and acidic residues" evidence="1">
    <location>
        <begin position="76"/>
        <end position="98"/>
    </location>
</feature>
<keyword evidence="3" id="KW-1185">Reference proteome</keyword>
<feature type="compositionally biased region" description="Polar residues" evidence="1">
    <location>
        <begin position="108"/>
        <end position="133"/>
    </location>
</feature>
<gene>
    <name evidence="2" type="ORF">C0Q70_08948</name>
</gene>
<evidence type="ECO:0000313" key="2">
    <source>
        <dbReference type="EMBL" id="PVD29693.1"/>
    </source>
</evidence>
<dbReference type="AlphaFoldDB" id="A0A2T7P8F9"/>
<proteinExistence type="predicted"/>
<dbReference type="EMBL" id="PZQS01000005">
    <property type="protein sequence ID" value="PVD29693.1"/>
    <property type="molecule type" value="Genomic_DNA"/>
</dbReference>